<comment type="function">
    <text evidence="7">Involved in ribosome biogenesis. Required for normal pre-rRNA processing in internal transcribed spacer 1 (ITS1). May be involved in the movements of the replication forks.</text>
</comment>
<dbReference type="GO" id="GO:0030686">
    <property type="term" value="C:90S preribosome"/>
    <property type="evidence" value="ECO:0007669"/>
    <property type="project" value="EnsemblFungi"/>
</dbReference>
<dbReference type="EMBL" id="HE650831">
    <property type="protein sequence ID" value="CCF60497.1"/>
    <property type="molecule type" value="Genomic_DNA"/>
</dbReference>
<dbReference type="GO" id="GO:0000056">
    <property type="term" value="P:ribosomal small subunit export from nucleus"/>
    <property type="evidence" value="ECO:0007669"/>
    <property type="project" value="EnsemblFungi"/>
</dbReference>
<dbReference type="HOGENOM" id="CLU_1372424_0_0_1"/>
<evidence type="ECO:0000256" key="4">
    <source>
        <dbReference type="ARBA" id="ARBA00021321"/>
    </source>
</evidence>
<dbReference type="Pfam" id="PF15341">
    <property type="entry name" value="SLX9"/>
    <property type="match status" value="1"/>
</dbReference>
<organism evidence="9 10">
    <name type="scientific">Kazachstania africana (strain ATCC 22294 / BCRC 22015 / CBS 2517 / CECT 1963 / NBRC 1671 / NRRL Y-8276)</name>
    <name type="common">Yeast</name>
    <name type="synonym">Kluyveromyces africanus</name>
    <dbReference type="NCBI Taxonomy" id="1071382"/>
    <lineage>
        <taxon>Eukaryota</taxon>
        <taxon>Fungi</taxon>
        <taxon>Dikarya</taxon>
        <taxon>Ascomycota</taxon>
        <taxon>Saccharomycotina</taxon>
        <taxon>Saccharomycetes</taxon>
        <taxon>Saccharomycetales</taxon>
        <taxon>Saccharomycetaceae</taxon>
        <taxon>Kazachstania</taxon>
    </lineage>
</organism>
<evidence type="ECO:0000313" key="9">
    <source>
        <dbReference type="EMBL" id="CCF60497.1"/>
    </source>
</evidence>
<dbReference type="eggNOG" id="ENOG502S2IS">
    <property type="taxonomic scope" value="Eukaryota"/>
</dbReference>
<comment type="similarity">
    <text evidence="2">Belongs to the SLX9 family.</text>
</comment>
<gene>
    <name evidence="9" type="primary">KAFR0K01430</name>
    <name evidence="9" type="ORF">KAFR_0K01430</name>
</gene>
<name>H2B1J7_KAZAF</name>
<protein>
    <recommendedName>
        <fullName evidence="4">Ribosome biogenesis protein SLX9</fullName>
    </recommendedName>
</protein>
<dbReference type="GO" id="GO:0000462">
    <property type="term" value="P:maturation of SSU-rRNA from tricistronic rRNA transcript (SSU-rRNA, 5.8S rRNA, LSU-rRNA)"/>
    <property type="evidence" value="ECO:0007669"/>
    <property type="project" value="EnsemblFungi"/>
</dbReference>
<evidence type="ECO:0000313" key="10">
    <source>
        <dbReference type="Proteomes" id="UP000005220"/>
    </source>
</evidence>
<reference evidence="9 10" key="1">
    <citation type="journal article" date="2011" name="Proc. Natl. Acad. Sci. U.S.A.">
        <title>Evolutionary erosion of yeast sex chromosomes by mating-type switching accidents.</title>
        <authorList>
            <person name="Gordon J.L."/>
            <person name="Armisen D."/>
            <person name="Proux-Wera E."/>
            <person name="Oheigeartaigh S.S."/>
            <person name="Byrne K.P."/>
            <person name="Wolfe K.H."/>
        </authorList>
    </citation>
    <scope>NUCLEOTIDE SEQUENCE [LARGE SCALE GENOMIC DNA]</scope>
    <source>
        <strain evidence="10">ATCC 22294 / BCRC 22015 / CBS 2517 / CECT 1963 / NBRC 1671 / NRRL Y-8276</strain>
    </source>
</reference>
<dbReference type="GO" id="GO:0032040">
    <property type="term" value="C:small-subunit processome"/>
    <property type="evidence" value="ECO:0007669"/>
    <property type="project" value="EnsemblFungi"/>
</dbReference>
<evidence type="ECO:0000256" key="1">
    <source>
        <dbReference type="ARBA" id="ARBA00004604"/>
    </source>
</evidence>
<dbReference type="OrthoDB" id="4068648at2759"/>
<evidence type="ECO:0000256" key="5">
    <source>
        <dbReference type="ARBA" id="ARBA00022517"/>
    </source>
</evidence>
<dbReference type="InParanoid" id="H2B1J7"/>
<keyword evidence="10" id="KW-1185">Reference proteome</keyword>
<accession>H2B1J7</accession>
<evidence type="ECO:0000256" key="6">
    <source>
        <dbReference type="ARBA" id="ARBA00023242"/>
    </source>
</evidence>
<dbReference type="GO" id="GO:0030688">
    <property type="term" value="C:preribosome, small subunit precursor"/>
    <property type="evidence" value="ECO:0007669"/>
    <property type="project" value="EnsemblFungi"/>
</dbReference>
<dbReference type="STRING" id="1071382.H2B1J7"/>
<sequence>MVAKKRNTLRNKVSSKINSHSILENLQNDIDVQLPEDPKAFLHQPKETKREKQLNKQSAFISRVQEKSMGMDPSFAGISKSSIRRRKRKMRDNLKPRMDDLLVSLEREDDLRDITQNTGEHADDEETRKRNRANVTKVVSRNEPGSVLTRRNEPSIRNKKGAKTLQIKETERFNQVLKNQLFQTNTFGALREVIKMQKR</sequence>
<evidence type="ECO:0000256" key="7">
    <source>
        <dbReference type="ARBA" id="ARBA00025083"/>
    </source>
</evidence>
<keyword evidence="6" id="KW-0539">Nucleus</keyword>
<keyword evidence="5" id="KW-0690">Ribosome biogenesis</keyword>
<dbReference type="RefSeq" id="XP_003959632.1">
    <property type="nucleotide sequence ID" value="XM_003959583.1"/>
</dbReference>
<dbReference type="FunCoup" id="H2B1J7">
    <property type="interactions" value="302"/>
</dbReference>
<feature type="region of interest" description="Disordered" evidence="8">
    <location>
        <begin position="141"/>
        <end position="161"/>
    </location>
</feature>
<evidence type="ECO:0000256" key="3">
    <source>
        <dbReference type="ARBA" id="ARBA00011523"/>
    </source>
</evidence>
<evidence type="ECO:0000256" key="8">
    <source>
        <dbReference type="SAM" id="MobiDB-lite"/>
    </source>
</evidence>
<dbReference type="InterPro" id="IPR028160">
    <property type="entry name" value="Slx9-like"/>
</dbReference>
<evidence type="ECO:0000256" key="2">
    <source>
        <dbReference type="ARBA" id="ARBA00011022"/>
    </source>
</evidence>
<dbReference type="AlphaFoldDB" id="H2B1J7"/>
<comment type="subunit">
    <text evidence="3">Interacts with the 35S, 23S and 20S pre-rRNAs and with the U3 snoRNA.</text>
</comment>
<dbReference type="Proteomes" id="UP000005220">
    <property type="component" value="Chromosome 11"/>
</dbReference>
<proteinExistence type="inferred from homology"/>
<comment type="subcellular location">
    <subcellularLocation>
        <location evidence="1">Nucleus</location>
        <location evidence="1">Nucleolus</location>
    </subcellularLocation>
</comment>
<dbReference type="KEGG" id="kaf:KAFR_0K01430"/>
<dbReference type="GO" id="GO:0051880">
    <property type="term" value="F:G-quadruplex DNA binding"/>
    <property type="evidence" value="ECO:0007669"/>
    <property type="project" value="EnsemblFungi"/>
</dbReference>
<dbReference type="GeneID" id="13886808"/>